<evidence type="ECO:0000313" key="3">
    <source>
        <dbReference type="EMBL" id="GAJ30645.1"/>
    </source>
</evidence>
<feature type="signal peptide" evidence="1">
    <location>
        <begin position="1"/>
        <end position="21"/>
    </location>
</feature>
<reference evidence="3 4" key="2">
    <citation type="journal article" date="2014" name="FEMS Microbiol. Lett.">
        <title>Draft genomic DNA sequence of the facultatively methylotrophic bacterium Acidomonas methanolica type strain MB58.</title>
        <authorList>
            <person name="Higashiura N."/>
            <person name="Hadano H."/>
            <person name="Hirakawa H."/>
            <person name="Matsutani M."/>
            <person name="Takabe S."/>
            <person name="Matsushita K."/>
            <person name="Azuma Y."/>
        </authorList>
    </citation>
    <scope>NUCLEOTIDE SEQUENCE [LARGE SCALE GENOMIC DNA]</scope>
    <source>
        <strain evidence="3 4">MB58</strain>
    </source>
</reference>
<dbReference type="InterPro" id="IPR050491">
    <property type="entry name" value="AmpC-like"/>
</dbReference>
<dbReference type="EMBL" id="BAND01000196">
    <property type="protein sequence ID" value="GAJ30645.1"/>
    <property type="molecule type" value="Genomic_DNA"/>
</dbReference>
<organism evidence="3 4">
    <name type="scientific">Acidomonas methanolica NBRC 104435</name>
    <dbReference type="NCBI Taxonomy" id="1231351"/>
    <lineage>
        <taxon>Bacteria</taxon>
        <taxon>Pseudomonadati</taxon>
        <taxon>Pseudomonadota</taxon>
        <taxon>Alphaproteobacteria</taxon>
        <taxon>Acetobacterales</taxon>
        <taxon>Acetobacteraceae</taxon>
        <taxon>Acidomonas</taxon>
    </lineage>
</organism>
<dbReference type="OrthoDB" id="7791015at2"/>
<dbReference type="GO" id="GO:0006508">
    <property type="term" value="P:proteolysis"/>
    <property type="evidence" value="ECO:0007669"/>
    <property type="project" value="UniProtKB-KW"/>
</dbReference>
<accession>A0A023DAA7</accession>
<dbReference type="Gene3D" id="3.40.710.10">
    <property type="entry name" value="DD-peptidase/beta-lactamase superfamily"/>
    <property type="match status" value="1"/>
</dbReference>
<feature type="chain" id="PRO_5030001494" evidence="1">
    <location>
        <begin position="22"/>
        <end position="387"/>
    </location>
</feature>
<keyword evidence="3" id="KW-0378">Hydrolase</keyword>
<dbReference type="PANTHER" id="PTHR46825">
    <property type="entry name" value="D-ALANYL-D-ALANINE-CARBOXYPEPTIDASE/ENDOPEPTIDASE AMPH"/>
    <property type="match status" value="1"/>
</dbReference>
<dbReference type="InterPro" id="IPR001466">
    <property type="entry name" value="Beta-lactam-related"/>
</dbReference>
<gene>
    <name evidence="3" type="ORF">Amme_212_028</name>
</gene>
<comment type="caution">
    <text evidence="3">The sequence shown here is derived from an EMBL/GenBank/DDBJ whole genome shotgun (WGS) entry which is preliminary data.</text>
</comment>
<keyword evidence="3" id="KW-0645">Protease</keyword>
<sequence length="387" mass="41851">MLWRLVALAGFFVVTTPGAVAAPVSVNDQTVRERIIQAVAHERQVYGAGGTVPGVLVGVWDGSGHSFVKGFGKSDLKSGAPFSPDDYVRIGSNTKTFIVTVLLQLVDEGRLSLDDPLSRFDIGVKVPDADHMTIRQLCQMRSGLFEVYDVPQLKEDVPPDSQWNPRQLVRWAVQQKPVFAPGKGYHYSNTNYLLLGLVIESVTGHSVKSEVEDRLLKPFGLARTFYPATMEMPTPWAHGYAAGSPHSTWKDVSNTVPVSLMEAAGNMISDLEDMRHWVDLYVRGKTNSPATQKERLQCLPTGQGDLGFGLGIGCGNGWFGYTGGLPGYNTAAWLNPESNVTALVFVTDQAAKPAPGVANAILRDIAQIVTPGHVPFDESDTGAKSGL</sequence>
<keyword evidence="1" id="KW-0732">Signal</keyword>
<evidence type="ECO:0000256" key="1">
    <source>
        <dbReference type="SAM" id="SignalP"/>
    </source>
</evidence>
<protein>
    <submittedName>
        <fullName evidence="3">Secreted protease</fullName>
    </submittedName>
</protein>
<evidence type="ECO:0000313" key="4">
    <source>
        <dbReference type="Proteomes" id="UP000019760"/>
    </source>
</evidence>
<dbReference type="InterPro" id="IPR012338">
    <property type="entry name" value="Beta-lactam/transpept-like"/>
</dbReference>
<name>A0A023DAA7_ACIMT</name>
<evidence type="ECO:0000259" key="2">
    <source>
        <dbReference type="Pfam" id="PF00144"/>
    </source>
</evidence>
<keyword evidence="4" id="KW-1185">Reference proteome</keyword>
<dbReference type="Proteomes" id="UP000019760">
    <property type="component" value="Unassembled WGS sequence"/>
</dbReference>
<proteinExistence type="predicted"/>
<reference evidence="4" key="1">
    <citation type="journal article" date="2014" name="FEMS Microbiol. Lett.">
        <title>Draft Genomic DNA Sequence of the Facultatively Methylotrophic Bacterium Acidomonas methanolica type strain MB58.</title>
        <authorList>
            <person name="Higashiura N."/>
            <person name="Hadano H."/>
            <person name="Hirakawa H."/>
            <person name="Matsutani M."/>
            <person name="Takabe S."/>
            <person name="Matsushita K."/>
            <person name="Azuma Y."/>
        </authorList>
    </citation>
    <scope>NUCLEOTIDE SEQUENCE [LARGE SCALE GENOMIC DNA]</scope>
    <source>
        <strain evidence="4">MB58</strain>
    </source>
</reference>
<dbReference type="RefSeq" id="WP_052512625.1">
    <property type="nucleotide sequence ID" value="NZ_BAND01000196.1"/>
</dbReference>
<feature type="domain" description="Beta-lactamase-related" evidence="2">
    <location>
        <begin position="48"/>
        <end position="359"/>
    </location>
</feature>
<dbReference type="PANTHER" id="PTHR46825:SF7">
    <property type="entry name" value="D-ALANYL-D-ALANINE CARBOXYPEPTIDASE"/>
    <property type="match status" value="1"/>
</dbReference>
<dbReference type="Pfam" id="PF00144">
    <property type="entry name" value="Beta-lactamase"/>
    <property type="match status" value="1"/>
</dbReference>
<dbReference type="GO" id="GO:0008233">
    <property type="term" value="F:peptidase activity"/>
    <property type="evidence" value="ECO:0007669"/>
    <property type="project" value="UniProtKB-KW"/>
</dbReference>
<dbReference type="SUPFAM" id="SSF56601">
    <property type="entry name" value="beta-lactamase/transpeptidase-like"/>
    <property type="match status" value="1"/>
</dbReference>
<dbReference type="AlphaFoldDB" id="A0A023DAA7"/>